<protein>
    <submittedName>
        <fullName evidence="1">Uncharacterized protein</fullName>
    </submittedName>
</protein>
<evidence type="ECO:0000313" key="2">
    <source>
        <dbReference type="Proteomes" id="UP000234789"/>
    </source>
</evidence>
<comment type="caution">
    <text evidence="1">The sequence shown here is derived from an EMBL/GenBank/DDBJ whole genome shotgun (WGS) entry which is preliminary data.</text>
</comment>
<accession>A0A2N5NC19</accession>
<organism evidence="1 2">
    <name type="scientific">Paenibacillus pasadenensis</name>
    <dbReference type="NCBI Taxonomy" id="217090"/>
    <lineage>
        <taxon>Bacteria</taxon>
        <taxon>Bacillati</taxon>
        <taxon>Bacillota</taxon>
        <taxon>Bacilli</taxon>
        <taxon>Bacillales</taxon>
        <taxon>Paenibacillaceae</taxon>
        <taxon>Paenibacillus</taxon>
    </lineage>
</organism>
<dbReference type="AlphaFoldDB" id="A0A2N5NC19"/>
<reference evidence="1 2" key="1">
    <citation type="submission" date="2017-05" db="EMBL/GenBank/DDBJ databases">
        <title>Functional genome analysis of Paenibacillus pasadenensis strain R16: insights on endophytic life style and antifungal activity.</title>
        <authorList>
            <person name="Passera A."/>
            <person name="Marcolungo L."/>
            <person name="Casati P."/>
            <person name="Brasca M."/>
            <person name="Quaglino F."/>
            <person name="Delledonne M."/>
        </authorList>
    </citation>
    <scope>NUCLEOTIDE SEQUENCE [LARGE SCALE GENOMIC DNA]</scope>
    <source>
        <strain evidence="1 2">R16</strain>
    </source>
</reference>
<evidence type="ECO:0000313" key="1">
    <source>
        <dbReference type="EMBL" id="PLT47885.1"/>
    </source>
</evidence>
<dbReference type="EMBL" id="NFEZ01000001">
    <property type="protein sequence ID" value="PLT47885.1"/>
    <property type="molecule type" value="Genomic_DNA"/>
</dbReference>
<gene>
    <name evidence="1" type="ORF">B8V81_0017</name>
</gene>
<sequence>MIPNFVYFQNLFYKTALNWQNQEGIGTDLWNNTPSLR</sequence>
<dbReference type="Proteomes" id="UP000234789">
    <property type="component" value="Unassembled WGS sequence"/>
</dbReference>
<name>A0A2N5NC19_9BACL</name>
<keyword evidence="2" id="KW-1185">Reference proteome</keyword>
<proteinExistence type="predicted"/>